<feature type="compositionally biased region" description="Polar residues" evidence="1">
    <location>
        <begin position="452"/>
        <end position="490"/>
    </location>
</feature>
<dbReference type="OrthoDB" id="7493297at2759"/>
<feature type="compositionally biased region" description="Basic residues" evidence="1">
    <location>
        <begin position="12"/>
        <end position="24"/>
    </location>
</feature>
<feature type="compositionally biased region" description="Polar residues" evidence="1">
    <location>
        <begin position="757"/>
        <end position="777"/>
    </location>
</feature>
<feature type="compositionally biased region" description="Basic and acidic residues" evidence="1">
    <location>
        <begin position="1552"/>
        <end position="1561"/>
    </location>
</feature>
<comment type="caution">
    <text evidence="4">The sequence shown here is derived from an EMBL/GenBank/DDBJ whole genome shotgun (WGS) entry which is preliminary data.</text>
</comment>
<sequence>MNGGGNLVRDVRYRKTPRTPRSAHARYYYTRSIIGSPLSRRRDIARIRCQSAPKLMDNHSRSASPREPSRPQHRPPSPPTPEGFDNRAYQHDEDPNHNDSFASTLPQNGHKANGDTKTLEAVNLELINLTPKNGAKKKDVEVDMNTTNPYDEYFVPVNEHRKYMRGEKLYVTADKRGEKAGCKRPLCWTLLGLVVAAVVALIVLAATGILFSNSPTPLEQYNASVSSARAFGGISGSDHDHATHDHDHDHDHHHHEETTMATESDDPRVISSDESDINMYVPRTVEGELRIDNEEFVPALQDPDSEEYREFVSIFNNALKQAIFDKTDMQSSDDISLEVIQIRNGSVIVTYRIHWVPKHNSENTEDLLTANSLRTNLNSYLARSNRMISVYHVAEESVNARPVLDMCKVNNNDCDHGCEFDETSLDFTCTCPPGQIIDMYSPKKCINILDSTQGRSESPQESNTSNFHSHTMSSMQVPETQKPTTESVQIIDNRFDWKDTNSQPTTTTTESEPDLNFSHIFGQHSEHHDAETPKPEPEPTAEPSAEPEPTAEPNLSAESAVESHRQPEPNPEPEPEPTSEPEPSAEPKPEPEPTLESEPSAEPKQEPEPTLESEPSAEPKPEPEPTLETEPSSEPKPEQDLTSEFEPVAEPKSESEPTAEPTAEPQPEPEPTAEPQATIVAEAQPEPTTETNNSKELESNAGIDIYSPQNQPTTENNSSQEPTAEPNSDPREGVNNKPDRIHEFFPNSGLKEESDITTESNLFQVSETESESRTNIKGTEIESELSFADENHTAYSTEVHQMVTDPTFMNDGDTHIATDKDISEESNNQFSETTEHHSGLNSEEDQKIDENIDKSLLVKASSSSEESKQSESNDSSMSGETTTRISISDLNIRNEPSYEPKPEVIAILNNMPDQSIFSSNVETTTTSDWLNNDNVDSSHFYAKKPIENSQEVLSNDKINTEERSSKSLGEIEQDSTTQSNNLENDEITFDLINKKNETETDDGIIAATLQPMTTEEPTLLIEKENTKIEHMNDDKSVISLETINQQSKTTVGQEKIFSTTEDYKVIDDIMKVTESGISQVATTTEVMQEDIKHENDEITFDTLNALYNRSSKSIEDQSIDHEKTTKIDKNFNEVTEGTTESDWLSETVTEVNYEDVMKTYKNKETTDLPVTTVDDTVSKELHKDDFEPDYLTNMGSNNSKMSDQDMPLYGIVHDYDTEDSRVKRVNSNKKTDSINSELTTPTSEIVQAETTTIHEYIYKTAEKALNDMSNEFVTTASPLNQPSMIANGNPAPVWENYENETQKGIIIKEIANETVINYTSNPTLMPELSENSSPVNNIGVTIYEVPSHNDNLTTNPPKAIHSSANEYEDHETEMNPFLPEVENNKILVKKLQEGHDLEPTGLNETQNETPDEQHNLATSDGKTNAFQDPLDDATAETMHPDIMTPQSTEKDSLFNELLNHHQDATTSRLNAATLKDIDLDTTTKREGNEVLPISTFLLDTDDLDDTKTTQSDILGNNSPTEYLNVVPIFEKESLKKNYNSENIEELNSISDSPKKSDRRTIDTTNDDSVINNEA</sequence>
<dbReference type="EMBL" id="CAJOBZ010000010">
    <property type="protein sequence ID" value="CAF4830459.1"/>
    <property type="molecule type" value="Genomic_DNA"/>
</dbReference>
<organism evidence="4 5">
    <name type="scientific">Pieris macdunnoughi</name>
    <dbReference type="NCBI Taxonomy" id="345717"/>
    <lineage>
        <taxon>Eukaryota</taxon>
        <taxon>Metazoa</taxon>
        <taxon>Ecdysozoa</taxon>
        <taxon>Arthropoda</taxon>
        <taxon>Hexapoda</taxon>
        <taxon>Insecta</taxon>
        <taxon>Pterygota</taxon>
        <taxon>Neoptera</taxon>
        <taxon>Endopterygota</taxon>
        <taxon>Lepidoptera</taxon>
        <taxon>Glossata</taxon>
        <taxon>Ditrysia</taxon>
        <taxon>Papilionoidea</taxon>
        <taxon>Pieridae</taxon>
        <taxon>Pierinae</taxon>
        <taxon>Pieris</taxon>
    </lineage>
</organism>
<feature type="domain" description="SEA" evidence="3">
    <location>
        <begin position="281"/>
        <end position="405"/>
    </location>
</feature>
<feature type="region of interest" description="Disordered" evidence="1">
    <location>
        <begin position="803"/>
        <end position="897"/>
    </location>
</feature>
<gene>
    <name evidence="4" type="ORF">PMACD_LOCUS5245</name>
</gene>
<feature type="region of interest" description="Disordered" evidence="1">
    <location>
        <begin position="452"/>
        <end position="789"/>
    </location>
</feature>
<feature type="compositionally biased region" description="Low complexity" evidence="1">
    <location>
        <begin position="541"/>
        <end position="553"/>
    </location>
</feature>
<dbReference type="SUPFAM" id="SSF82671">
    <property type="entry name" value="SEA domain"/>
    <property type="match status" value="1"/>
</dbReference>
<dbReference type="InterPro" id="IPR000082">
    <property type="entry name" value="SEA_dom"/>
</dbReference>
<evidence type="ECO:0000259" key="3">
    <source>
        <dbReference type="PROSITE" id="PS50024"/>
    </source>
</evidence>
<keyword evidence="2" id="KW-1133">Transmembrane helix</keyword>
<feature type="transmembrane region" description="Helical" evidence="2">
    <location>
        <begin position="186"/>
        <end position="211"/>
    </location>
</feature>
<feature type="region of interest" description="Disordered" evidence="1">
    <location>
        <begin position="951"/>
        <end position="980"/>
    </location>
</feature>
<feature type="region of interest" description="Disordered" evidence="1">
    <location>
        <begin position="1397"/>
        <end position="1422"/>
    </location>
</feature>
<dbReference type="Proteomes" id="UP000663880">
    <property type="component" value="Unassembled WGS sequence"/>
</dbReference>
<protein>
    <recommendedName>
        <fullName evidence="3">SEA domain-containing protein</fullName>
    </recommendedName>
</protein>
<feature type="region of interest" description="Disordered" evidence="1">
    <location>
        <begin position="233"/>
        <end position="268"/>
    </location>
</feature>
<feature type="compositionally biased region" description="Basic and acidic residues" evidence="1">
    <location>
        <begin position="84"/>
        <end position="97"/>
    </location>
</feature>
<dbReference type="InterPro" id="IPR036364">
    <property type="entry name" value="SEA_dom_sf"/>
</dbReference>
<keyword evidence="2" id="KW-0472">Membrane</keyword>
<evidence type="ECO:0000256" key="2">
    <source>
        <dbReference type="SAM" id="Phobius"/>
    </source>
</evidence>
<feature type="compositionally biased region" description="Polar residues" evidence="1">
    <location>
        <begin position="98"/>
        <end position="107"/>
    </location>
</feature>
<feature type="compositionally biased region" description="Polar residues" evidence="1">
    <location>
        <begin position="707"/>
        <end position="726"/>
    </location>
</feature>
<reference evidence="4" key="1">
    <citation type="submission" date="2021-02" db="EMBL/GenBank/DDBJ databases">
        <authorList>
            <person name="Steward A R."/>
        </authorList>
    </citation>
    <scope>NUCLEOTIDE SEQUENCE</scope>
</reference>
<keyword evidence="5" id="KW-1185">Reference proteome</keyword>
<feature type="region of interest" description="Disordered" evidence="1">
    <location>
        <begin position="50"/>
        <end position="114"/>
    </location>
</feature>
<feature type="compositionally biased region" description="Polar residues" evidence="1">
    <location>
        <begin position="1562"/>
        <end position="1574"/>
    </location>
</feature>
<feature type="compositionally biased region" description="Basic and acidic residues" evidence="1">
    <location>
        <begin position="728"/>
        <end position="743"/>
    </location>
</feature>
<dbReference type="PANTHER" id="PTHR33472:SF28">
    <property type="entry name" value="BROMO AND FHA DOMAIN-CONTAINING PROTEIN DDB_G0267958"/>
    <property type="match status" value="1"/>
</dbReference>
<keyword evidence="2" id="KW-0812">Transmembrane</keyword>
<feature type="region of interest" description="Disordered" evidence="1">
    <location>
        <begin position="1547"/>
        <end position="1574"/>
    </location>
</feature>
<dbReference type="PROSITE" id="PS50024">
    <property type="entry name" value="SEA"/>
    <property type="match status" value="1"/>
</dbReference>
<evidence type="ECO:0000313" key="5">
    <source>
        <dbReference type="Proteomes" id="UP000663880"/>
    </source>
</evidence>
<accession>A0A821R1D4</accession>
<evidence type="ECO:0000313" key="4">
    <source>
        <dbReference type="EMBL" id="CAF4830459.1"/>
    </source>
</evidence>
<feature type="region of interest" description="Disordered" evidence="1">
    <location>
        <begin position="1"/>
        <end position="24"/>
    </location>
</feature>
<feature type="compositionally biased region" description="Basic and acidic residues" evidence="1">
    <location>
        <begin position="812"/>
        <end position="823"/>
    </location>
</feature>
<proteinExistence type="predicted"/>
<feature type="compositionally biased region" description="Basic and acidic residues" evidence="1">
    <location>
        <begin position="237"/>
        <end position="258"/>
    </location>
</feature>
<dbReference type="Pfam" id="PF01390">
    <property type="entry name" value="SEA"/>
    <property type="match status" value="1"/>
</dbReference>
<feature type="compositionally biased region" description="Polar residues" evidence="1">
    <location>
        <begin position="879"/>
        <end position="891"/>
    </location>
</feature>
<feature type="compositionally biased region" description="Basic and acidic residues" evidence="1">
    <location>
        <begin position="833"/>
        <end position="853"/>
    </location>
</feature>
<evidence type="ECO:0000256" key="1">
    <source>
        <dbReference type="SAM" id="MobiDB-lite"/>
    </source>
</evidence>
<dbReference type="PANTHER" id="PTHR33472">
    <property type="entry name" value="OS01G0106600 PROTEIN"/>
    <property type="match status" value="1"/>
</dbReference>
<name>A0A821R1D4_9NEOP</name>
<feature type="compositionally biased region" description="Basic and acidic residues" evidence="1">
    <location>
        <begin position="524"/>
        <end position="537"/>
    </location>
</feature>